<reference evidence="2" key="1">
    <citation type="submission" date="2022-10" db="EMBL/GenBank/DDBJ databases">
        <title>The WGS of Solirubrobacter sp. CPCC 204708.</title>
        <authorList>
            <person name="Jiang Z."/>
        </authorList>
    </citation>
    <scope>NUCLEOTIDE SEQUENCE</scope>
    <source>
        <strain evidence="2">CPCC 204708</strain>
    </source>
</reference>
<dbReference type="EMBL" id="JAPCID010000007">
    <property type="protein sequence ID" value="MDA0137058.1"/>
    <property type="molecule type" value="Genomic_DNA"/>
</dbReference>
<dbReference type="SUPFAM" id="SSF81301">
    <property type="entry name" value="Nucleotidyltransferase"/>
    <property type="match status" value="1"/>
</dbReference>
<keyword evidence="1" id="KW-0051">Antiviral defense</keyword>
<dbReference type="Proteomes" id="UP001147700">
    <property type="component" value="Unassembled WGS sequence"/>
</dbReference>
<keyword evidence="3" id="KW-1185">Reference proteome</keyword>
<gene>
    <name evidence="2" type="ORF">OJ962_06085</name>
</gene>
<proteinExistence type="predicted"/>
<dbReference type="InterPro" id="IPR043519">
    <property type="entry name" value="NT_sf"/>
</dbReference>
<sequence>MGGSGGGGLHSSRSADELRAEVQKELEQARLESDVNALLNEQLALINNRDTELVNERLDEITNALGDRIAGIDRLLYGGSVAKHTYVDGLSDVDSLVVLKHEALDGDTPSALRSAMERALRQGLDMGRVASIDAGFAVTVTYKDGNQIQLLPAVERGGNIAISDKAGTGWSFIRPRAFEERLTHTNREQGGRVVPTIKLAKAVVDASLGERDRPGGYHMEALAVDAFRGYQGPRNAKAMLGHFFSHAAERIKRPIADVTGQSTRIDETFGAENSPHRQRVATALRRIASRMQNARSAEEWRRLLE</sequence>
<accession>A0ABT4REW5</accession>
<comment type="caution">
    <text evidence="2">The sequence shown here is derived from an EMBL/GenBank/DDBJ whole genome shotgun (WGS) entry which is preliminary data.</text>
</comment>
<dbReference type="RefSeq" id="WP_202956218.1">
    <property type="nucleotide sequence ID" value="NZ_JAPCID010000007.1"/>
</dbReference>
<evidence type="ECO:0000256" key="1">
    <source>
        <dbReference type="ARBA" id="ARBA00023118"/>
    </source>
</evidence>
<dbReference type="CDD" id="cd05400">
    <property type="entry name" value="NT_2-5OAS_ClassI-CCAase"/>
    <property type="match status" value="1"/>
</dbReference>
<dbReference type="InterPro" id="IPR053550">
    <property type="entry name" value="CD-NTase"/>
</dbReference>
<name>A0ABT4REW5_9ACTN</name>
<evidence type="ECO:0000313" key="3">
    <source>
        <dbReference type="Proteomes" id="UP001147700"/>
    </source>
</evidence>
<protein>
    <submittedName>
        <fullName evidence="2">CBASS oligonucleotide cyclase</fullName>
    </submittedName>
</protein>
<dbReference type="NCBIfam" id="NF041117">
    <property type="entry name" value="CBASS_cyclase_b"/>
    <property type="match status" value="1"/>
</dbReference>
<dbReference type="Pfam" id="PF18144">
    <property type="entry name" value="SMODS"/>
    <property type="match status" value="1"/>
</dbReference>
<evidence type="ECO:0000313" key="2">
    <source>
        <dbReference type="EMBL" id="MDA0137058.1"/>
    </source>
</evidence>
<dbReference type="InterPro" id="IPR006116">
    <property type="entry name" value="NT_2-5OAS_ClassI-CCAase"/>
</dbReference>
<organism evidence="2 3">
    <name type="scientific">Solirubrobacter deserti</name>
    <dbReference type="NCBI Taxonomy" id="2282478"/>
    <lineage>
        <taxon>Bacteria</taxon>
        <taxon>Bacillati</taxon>
        <taxon>Actinomycetota</taxon>
        <taxon>Thermoleophilia</taxon>
        <taxon>Solirubrobacterales</taxon>
        <taxon>Solirubrobacteraceae</taxon>
        <taxon>Solirubrobacter</taxon>
    </lineage>
</organism>